<dbReference type="InterPro" id="IPR038765">
    <property type="entry name" value="Papain-like_cys_pep_sf"/>
</dbReference>
<organism evidence="6 7">
    <name type="scientific">Tritrichomonas foetus</name>
    <dbReference type="NCBI Taxonomy" id="1144522"/>
    <lineage>
        <taxon>Eukaryota</taxon>
        <taxon>Metamonada</taxon>
        <taxon>Parabasalia</taxon>
        <taxon>Tritrichomonadida</taxon>
        <taxon>Tritrichomonadidae</taxon>
        <taxon>Tritrichomonas</taxon>
    </lineage>
</organism>
<dbReference type="InterPro" id="IPR000169">
    <property type="entry name" value="Pept_cys_AS"/>
</dbReference>
<evidence type="ECO:0000259" key="4">
    <source>
        <dbReference type="SMART" id="SM00645"/>
    </source>
</evidence>
<accession>A0A1J4JPQ5</accession>
<dbReference type="GO" id="GO:0006508">
    <property type="term" value="P:proteolysis"/>
    <property type="evidence" value="ECO:0007669"/>
    <property type="project" value="InterPro"/>
</dbReference>
<dbReference type="InterPro" id="IPR000668">
    <property type="entry name" value="Peptidase_C1A_C"/>
</dbReference>
<evidence type="ECO:0000256" key="1">
    <source>
        <dbReference type="ARBA" id="ARBA00008455"/>
    </source>
</evidence>
<dbReference type="EMBL" id="MLAK01000926">
    <property type="protein sequence ID" value="OHT01089.1"/>
    <property type="molecule type" value="Genomic_DNA"/>
</dbReference>
<dbReference type="PANTHER" id="PTHR12411">
    <property type="entry name" value="CYSTEINE PROTEASE FAMILY C1-RELATED"/>
    <property type="match status" value="1"/>
</dbReference>
<dbReference type="InterPro" id="IPR013201">
    <property type="entry name" value="Prot_inhib_I29"/>
</dbReference>
<feature type="signal peptide" evidence="3">
    <location>
        <begin position="1"/>
        <end position="16"/>
    </location>
</feature>
<dbReference type="FunFam" id="3.90.70.10:FF:000039">
    <property type="entry name" value="Cysteine proteinase 2, putative"/>
    <property type="match status" value="1"/>
</dbReference>
<comment type="similarity">
    <text evidence="1">Belongs to the peptidase C1 family.</text>
</comment>
<dbReference type="SUPFAM" id="SSF54001">
    <property type="entry name" value="Cysteine proteinases"/>
    <property type="match status" value="1"/>
</dbReference>
<dbReference type="InterPro" id="IPR013128">
    <property type="entry name" value="Peptidase_C1A"/>
</dbReference>
<proteinExistence type="inferred from homology"/>
<gene>
    <name evidence="6" type="primary">Cys</name>
    <name evidence="6" type="ORF">TRFO_01663</name>
</gene>
<dbReference type="CDD" id="cd02248">
    <property type="entry name" value="Peptidase_C1A"/>
    <property type="match status" value="1"/>
</dbReference>
<keyword evidence="3" id="KW-0732">Signal</keyword>
<evidence type="ECO:0000313" key="6">
    <source>
        <dbReference type="EMBL" id="OHT01089.1"/>
    </source>
</evidence>
<dbReference type="Pfam" id="PF08246">
    <property type="entry name" value="Inhibitor_I29"/>
    <property type="match status" value="1"/>
</dbReference>
<dbReference type="Proteomes" id="UP000179807">
    <property type="component" value="Unassembled WGS sequence"/>
</dbReference>
<dbReference type="VEuPathDB" id="TrichDB:TRFO_01663"/>
<protein>
    <submittedName>
        <fullName evidence="6">Crustapain</fullName>
    </submittedName>
</protein>
<sequence length="318" mass="35674">MFALFSSLAFSALVLQHEEKSFLSWMRSSNQFYTGDEYQFRLGIWLANQRLVQEHNSKVDSFKLSMNRFAAYTPSEYRSLLGFKQSTQKSVKKPPVVTKPSNSDSLDWRELGAVSPIQDQGSCGSCWAFSAVVCFEGAEFLKHNVLYKFSEQFLVDCSTEDHGCDGGMPYHAYEYVIQQCGGKVMLNSDYPYKGIDDDCKFDENKAVGHFARWYDVKQGSESELASYLEQYGPTSVGIDASTIQFQLYTSGIFNDPKCSQIYLNHGIGLVGYGVDGDVGYWIVRNSWGAAWGEQGYARFLRGHNMCGLATSATVVESD</sequence>
<name>A0A1J4JPQ5_9EUKA</name>
<evidence type="ECO:0000313" key="7">
    <source>
        <dbReference type="Proteomes" id="UP000179807"/>
    </source>
</evidence>
<evidence type="ECO:0000256" key="2">
    <source>
        <dbReference type="ARBA" id="ARBA00023157"/>
    </source>
</evidence>
<feature type="chain" id="PRO_5018610272" evidence="3">
    <location>
        <begin position="17"/>
        <end position="318"/>
    </location>
</feature>
<evidence type="ECO:0000259" key="5">
    <source>
        <dbReference type="SMART" id="SM00848"/>
    </source>
</evidence>
<reference evidence="6" key="1">
    <citation type="submission" date="2016-10" db="EMBL/GenBank/DDBJ databases">
        <authorList>
            <person name="Benchimol M."/>
            <person name="Almeida L.G."/>
            <person name="Vasconcelos A.T."/>
            <person name="Perreira-Neves A."/>
            <person name="Rosa I.A."/>
            <person name="Tasca T."/>
            <person name="Bogo M.R."/>
            <person name="de Souza W."/>
        </authorList>
    </citation>
    <scope>NUCLEOTIDE SEQUENCE [LARGE SCALE GENOMIC DNA]</scope>
    <source>
        <strain evidence="6">K</strain>
    </source>
</reference>
<keyword evidence="7" id="KW-1185">Reference proteome</keyword>
<dbReference type="PROSITE" id="PS00139">
    <property type="entry name" value="THIOL_PROTEASE_CYS"/>
    <property type="match status" value="1"/>
</dbReference>
<dbReference type="PRINTS" id="PR00705">
    <property type="entry name" value="PAPAIN"/>
</dbReference>
<dbReference type="Gene3D" id="3.90.70.10">
    <property type="entry name" value="Cysteine proteinases"/>
    <property type="match status" value="1"/>
</dbReference>
<dbReference type="OrthoDB" id="10253408at2759"/>
<dbReference type="GeneID" id="94824938"/>
<feature type="domain" description="Cathepsin propeptide inhibitor" evidence="5">
    <location>
        <begin position="22"/>
        <end position="77"/>
    </location>
</feature>
<keyword evidence="2" id="KW-1015">Disulfide bond</keyword>
<dbReference type="Pfam" id="PF00112">
    <property type="entry name" value="Peptidase_C1"/>
    <property type="match status" value="1"/>
</dbReference>
<dbReference type="SMART" id="SM00645">
    <property type="entry name" value="Pept_C1"/>
    <property type="match status" value="1"/>
</dbReference>
<feature type="domain" description="Peptidase C1A papain C-terminal" evidence="4">
    <location>
        <begin position="102"/>
        <end position="316"/>
    </location>
</feature>
<dbReference type="SMART" id="SM00848">
    <property type="entry name" value="Inhibitor_I29"/>
    <property type="match status" value="1"/>
</dbReference>
<dbReference type="GO" id="GO:0008234">
    <property type="term" value="F:cysteine-type peptidase activity"/>
    <property type="evidence" value="ECO:0007669"/>
    <property type="project" value="InterPro"/>
</dbReference>
<dbReference type="AlphaFoldDB" id="A0A1J4JPQ5"/>
<comment type="caution">
    <text evidence="6">The sequence shown here is derived from an EMBL/GenBank/DDBJ whole genome shotgun (WGS) entry which is preliminary data.</text>
</comment>
<evidence type="ECO:0000256" key="3">
    <source>
        <dbReference type="SAM" id="SignalP"/>
    </source>
</evidence>
<dbReference type="InterPro" id="IPR039417">
    <property type="entry name" value="Peptidase_C1A_papain-like"/>
</dbReference>
<dbReference type="RefSeq" id="XP_068354225.1">
    <property type="nucleotide sequence ID" value="XM_068490234.1"/>
</dbReference>